<dbReference type="PANTHER" id="PTHR48090">
    <property type="entry name" value="UNDECAPRENYL-PHOSPHATE 4-DEOXY-4-FORMAMIDO-L-ARABINOSE TRANSFERASE-RELATED"/>
    <property type="match status" value="1"/>
</dbReference>
<dbReference type="PATRIC" id="fig|1094508.3.peg.1845"/>
<evidence type="ECO:0000256" key="3">
    <source>
        <dbReference type="ARBA" id="ARBA00022676"/>
    </source>
</evidence>
<protein>
    <recommendedName>
        <fullName evidence="7">Glucosyl-3-phosphoglycerate synthase</fullName>
        <ecNumber evidence="6">2.4.1.266</ecNumber>
    </recommendedName>
</protein>
<dbReference type="Pfam" id="PF00535">
    <property type="entry name" value="Glycos_transf_2"/>
    <property type="match status" value="1"/>
</dbReference>
<sequence length="210" mass="23639">MMISVIIPAYNEGKNIKDVLKVLEKINIIDETIVVNDGSTDDTEKVVSLFNVKLINLKTNLGKGAALKRGIQAANGDVLVLLDADLIGFTPEHFNKLVKPVLDNKCDMAVGIFSSGRKRTDLAQKIAPFLSGQRVLKRDVLIDFINNSDVDILKYGIEVALTKYAKEKHLRVQHVQLENMTHVMKEEKLGFIKGFKARLMMYKDILKVWM</sequence>
<dbReference type="InterPro" id="IPR029044">
    <property type="entry name" value="Nucleotide-diphossugar_trans"/>
</dbReference>
<evidence type="ECO:0000313" key="12">
    <source>
        <dbReference type="Proteomes" id="UP000006178"/>
    </source>
</evidence>
<dbReference type="CDD" id="cd04179">
    <property type="entry name" value="DPM_DPG-synthase_like"/>
    <property type="match status" value="1"/>
</dbReference>
<comment type="catalytic activity">
    <reaction evidence="9">
        <text>an NDP-alpha-D-glucose + (2R)-3-phosphoglycerate = (2R)-2-O-(alpha-D-glucopyranosyl)-3-phospho-glycerate + a ribonucleoside 5'-diphosphate + H(+)</text>
        <dbReference type="Rhea" id="RHEA:47244"/>
        <dbReference type="ChEBI" id="CHEBI:15378"/>
        <dbReference type="ChEBI" id="CHEBI:57930"/>
        <dbReference type="ChEBI" id="CHEBI:58272"/>
        <dbReference type="ChEBI" id="CHEBI:62600"/>
        <dbReference type="ChEBI" id="CHEBI:76533"/>
        <dbReference type="EC" id="2.4.1.266"/>
    </reaction>
    <physiologicalReaction direction="left-to-right" evidence="9">
        <dbReference type="Rhea" id="RHEA:47245"/>
    </physiologicalReaction>
</comment>
<reference evidence="11 12" key="1">
    <citation type="journal article" date="2014" name="Appl. Environ. Microbiol.">
        <title>Profile of Secreted Hydrolases, Associated Proteins, and SlpA in Thermoanaerobacterium saccharolyticum during the Degradation of Hemicellulose.</title>
        <authorList>
            <person name="Currie D.H."/>
            <person name="Guss A.M."/>
            <person name="Herring C.D."/>
            <person name="Giannone R.J."/>
            <person name="Johnson C.M."/>
            <person name="Lankford P.K."/>
            <person name="Brown S.D."/>
            <person name="Hettich R.L."/>
            <person name="Lynd L.R."/>
        </authorList>
    </citation>
    <scope>NUCLEOTIDE SEQUENCE [LARGE SCALE GENOMIC DNA]</scope>
    <source>
        <strain evidence="12">DSM 8691 / JW/SL-YS485</strain>
    </source>
</reference>
<dbReference type="STRING" id="1094508.Tsac_1821"/>
<proteinExistence type="inferred from homology"/>
<gene>
    <name evidence="11" type="ordered locus">Tsac_1821</name>
</gene>
<dbReference type="InterPro" id="IPR001173">
    <property type="entry name" value="Glyco_trans_2-like"/>
</dbReference>
<feature type="domain" description="Glycosyltransferase 2-like" evidence="10">
    <location>
        <begin position="4"/>
        <end position="122"/>
    </location>
</feature>
<evidence type="ECO:0000256" key="2">
    <source>
        <dbReference type="ARBA" id="ARBA00006739"/>
    </source>
</evidence>
<name>I3VWD2_THESW</name>
<dbReference type="InterPro" id="IPR050256">
    <property type="entry name" value="Glycosyltransferase_2"/>
</dbReference>
<evidence type="ECO:0000256" key="8">
    <source>
        <dbReference type="ARBA" id="ARBA00048689"/>
    </source>
</evidence>
<dbReference type="Gene3D" id="3.90.550.10">
    <property type="entry name" value="Spore Coat Polysaccharide Biosynthesis Protein SpsA, Chain A"/>
    <property type="match status" value="1"/>
</dbReference>
<evidence type="ECO:0000256" key="4">
    <source>
        <dbReference type="ARBA" id="ARBA00022679"/>
    </source>
</evidence>
<keyword evidence="4 11" id="KW-0808">Transferase</keyword>
<dbReference type="EC" id="2.4.1.266" evidence="6"/>
<dbReference type="Proteomes" id="UP000006178">
    <property type="component" value="Chromosome"/>
</dbReference>
<dbReference type="SUPFAM" id="SSF53448">
    <property type="entry name" value="Nucleotide-diphospho-sugar transferases"/>
    <property type="match status" value="1"/>
</dbReference>
<dbReference type="KEGG" id="tsh:Tsac_1821"/>
<dbReference type="PANTHER" id="PTHR48090:SF10">
    <property type="entry name" value="GLUCOSYL-3-PHOSPHOGLYCERATE SYNTHASE"/>
    <property type="match status" value="1"/>
</dbReference>
<comment type="cofactor">
    <cofactor evidence="1">
        <name>Mg(2+)</name>
        <dbReference type="ChEBI" id="CHEBI:18420"/>
    </cofactor>
</comment>
<comment type="similarity">
    <text evidence="2">Belongs to the glycosyltransferase 2 family.</text>
</comment>
<accession>I3VWD2</accession>
<dbReference type="EMBL" id="CP003184">
    <property type="protein sequence ID" value="AFK86827.1"/>
    <property type="molecule type" value="Genomic_DNA"/>
</dbReference>
<keyword evidence="12" id="KW-1185">Reference proteome</keyword>
<comment type="catalytic activity">
    <reaction evidence="8">
        <text>(2R)-3-phosphoglycerate + UDP-alpha-D-glucose = (2R)-2-O-(alpha-D-glucopyranosyl)-3-phospho-glycerate + UDP + H(+)</text>
        <dbReference type="Rhea" id="RHEA:31319"/>
        <dbReference type="ChEBI" id="CHEBI:15378"/>
        <dbReference type="ChEBI" id="CHEBI:58223"/>
        <dbReference type="ChEBI" id="CHEBI:58272"/>
        <dbReference type="ChEBI" id="CHEBI:58885"/>
        <dbReference type="ChEBI" id="CHEBI:62600"/>
        <dbReference type="EC" id="2.4.1.266"/>
    </reaction>
    <physiologicalReaction direction="left-to-right" evidence="8">
        <dbReference type="Rhea" id="RHEA:31320"/>
    </physiologicalReaction>
</comment>
<keyword evidence="3" id="KW-0328">Glycosyltransferase</keyword>
<evidence type="ECO:0000256" key="1">
    <source>
        <dbReference type="ARBA" id="ARBA00001946"/>
    </source>
</evidence>
<keyword evidence="5" id="KW-0460">Magnesium</keyword>
<evidence type="ECO:0000313" key="11">
    <source>
        <dbReference type="EMBL" id="AFK86827.1"/>
    </source>
</evidence>
<dbReference type="BioCyc" id="TSAC1094508:GLMA-1848-MONOMER"/>
<dbReference type="GO" id="GO:0016757">
    <property type="term" value="F:glycosyltransferase activity"/>
    <property type="evidence" value="ECO:0007669"/>
    <property type="project" value="UniProtKB-KW"/>
</dbReference>
<dbReference type="AlphaFoldDB" id="I3VWD2"/>
<evidence type="ECO:0000256" key="5">
    <source>
        <dbReference type="ARBA" id="ARBA00022842"/>
    </source>
</evidence>
<dbReference type="eggNOG" id="COG1215">
    <property type="taxonomic scope" value="Bacteria"/>
</dbReference>
<evidence type="ECO:0000256" key="9">
    <source>
        <dbReference type="ARBA" id="ARBA00048997"/>
    </source>
</evidence>
<evidence type="ECO:0000259" key="10">
    <source>
        <dbReference type="Pfam" id="PF00535"/>
    </source>
</evidence>
<organism evidence="11 12">
    <name type="scientific">Thermoanaerobacterium saccharolyticum (strain DSM 8691 / JW/SL-YS485)</name>
    <dbReference type="NCBI Taxonomy" id="1094508"/>
    <lineage>
        <taxon>Bacteria</taxon>
        <taxon>Bacillati</taxon>
        <taxon>Bacillota</taxon>
        <taxon>Clostridia</taxon>
        <taxon>Thermoanaerobacterales</taxon>
        <taxon>Thermoanaerobacteraceae</taxon>
        <taxon>Thermoanaerobacterium</taxon>
    </lineage>
</organism>
<evidence type="ECO:0000256" key="7">
    <source>
        <dbReference type="ARBA" id="ARBA00040894"/>
    </source>
</evidence>
<evidence type="ECO:0000256" key="6">
    <source>
        <dbReference type="ARBA" id="ARBA00039022"/>
    </source>
</evidence>